<evidence type="ECO:0000256" key="12">
    <source>
        <dbReference type="ARBA" id="ARBA00022989"/>
    </source>
</evidence>
<dbReference type="GO" id="GO:0043161">
    <property type="term" value="P:proteasome-mediated ubiquitin-dependent protein catabolic process"/>
    <property type="evidence" value="ECO:0007669"/>
    <property type="project" value="TreeGrafter"/>
</dbReference>
<evidence type="ECO:0000256" key="2">
    <source>
        <dbReference type="ARBA" id="ARBA00004127"/>
    </source>
</evidence>
<evidence type="ECO:0000256" key="10">
    <source>
        <dbReference type="ARBA" id="ARBA00022786"/>
    </source>
</evidence>
<evidence type="ECO:0000256" key="3">
    <source>
        <dbReference type="ARBA" id="ARBA00004906"/>
    </source>
</evidence>
<proteinExistence type="predicted"/>
<sequence>MPESQEGSRAILFFILLLFILNTPDQTPRRRFHFGVDHYEDERRRDFDVLANTTYGDFTDGKHLNLTAFRESDGHHWELLPKVQQLSRDQFSSSWAGLDNVAFYDEITSEIRGDFKRSELSVLGPTAVNLTELDPMKEYVIHRWHRNITEAAGEIKLSLVDEEGPFTDARDLKADIEIWTESAPGDGWQTTLRGVHFPNGAAVLSTASSKFDAFPALPHFALDAASFDVAKPIMNTTVAQLWKKQFYRDVDVIGVPRCELIVWLQPKPLLGSKEYLRMVEKELSYPEGAPIGTPPPMSFSAVVFSPDCGYVLETDSLSGQKAEAFTKLESRLLIAFILTLTLQIALLKRQMKKAGTPSTRSRVAYQGVLLAALGDGLIFFIMIFVLMSEEAGFLVVFTATFLACIHVAFLEVKFVYDIWTVQVGEPQRAEAERQRRLRQQTTPPVPPPPPQNPTPPPQPIASDNPVSAVLPSTNTPTATPQPTDTGATPTPIPLFMPSDQDSLLPVTTPGAVPTPGNPLGLRIRDAPTTFASIYMRFYVTLCILLLLSGLAPSLPRPFQSIYFTTLSFAYFSIWLPQIYRNVQRNCRKALSWEYVLGSSVLRATPVLYWYVTPRNLFGVRASPRVALALAAWLALQVGVLLAHRLIGPRFGIPESWCEAAYEYHPVLVEGTDEEGGTSGGRKGLDIALLASASEAKDREGGERRCFDCAICMNEIDVPVVGKGNGAGGAARGGTLGLGMGLGMERASYMVTPCRHIFHAECLEGWMGLRLVCPVCREELPPL</sequence>
<evidence type="ECO:0000256" key="1">
    <source>
        <dbReference type="ARBA" id="ARBA00000900"/>
    </source>
</evidence>
<evidence type="ECO:0000256" key="4">
    <source>
        <dbReference type="ARBA" id="ARBA00012483"/>
    </source>
</evidence>
<evidence type="ECO:0000256" key="16">
    <source>
        <dbReference type="ARBA" id="ARBA00071072"/>
    </source>
</evidence>
<dbReference type="InterPro" id="IPR021319">
    <property type="entry name" value="DUF2921"/>
</dbReference>
<evidence type="ECO:0000256" key="15">
    <source>
        <dbReference type="ARBA" id="ARBA00063126"/>
    </source>
</evidence>
<dbReference type="STRING" id="1220924.W2S8I9"/>
<dbReference type="RefSeq" id="XP_008712757.1">
    <property type="nucleotide sequence ID" value="XM_008714535.1"/>
</dbReference>
<comment type="subcellular location">
    <subcellularLocation>
        <location evidence="2">Endomembrane system</location>
        <topology evidence="2">Multi-pass membrane protein</topology>
    </subcellularLocation>
</comment>
<keyword evidence="7" id="KW-0479">Metal-binding</keyword>
<organism evidence="24 25">
    <name type="scientific">Cyphellophora europaea (strain CBS 101466)</name>
    <name type="common">Phialophora europaea</name>
    <dbReference type="NCBI Taxonomy" id="1220924"/>
    <lineage>
        <taxon>Eukaryota</taxon>
        <taxon>Fungi</taxon>
        <taxon>Dikarya</taxon>
        <taxon>Ascomycota</taxon>
        <taxon>Pezizomycotina</taxon>
        <taxon>Eurotiomycetes</taxon>
        <taxon>Chaetothyriomycetidae</taxon>
        <taxon>Chaetothyriales</taxon>
        <taxon>Cyphellophoraceae</taxon>
        <taxon>Cyphellophora</taxon>
    </lineage>
</organism>
<feature type="transmembrane region" description="Helical" evidence="21">
    <location>
        <begin position="623"/>
        <end position="642"/>
    </location>
</feature>
<comment type="function">
    <text evidence="14">Catalytic component of the DSC E3 ubiquitin ligase complex which is required for the srbA transcriptional activator proteolytic cleavage to release the soluble transcription factor from the membrane in low oxygen or sterol conditions. Required for growth during hypoxia and triazole drug susceptibility, as well as for virulence in a murine model of invasive pulmonary aspergillosis (IPA).</text>
</comment>
<keyword evidence="25" id="KW-1185">Reference proteome</keyword>
<keyword evidence="8 22" id="KW-0732">Signal</keyword>
<feature type="transmembrane region" description="Helical" evidence="21">
    <location>
        <begin position="330"/>
        <end position="347"/>
    </location>
</feature>
<dbReference type="HOGENOM" id="CLU_010475_0_0_1"/>
<evidence type="ECO:0000256" key="6">
    <source>
        <dbReference type="ARBA" id="ARBA00022692"/>
    </source>
</evidence>
<gene>
    <name evidence="24" type="ORF">HMPREF1541_09863</name>
</gene>
<dbReference type="eggNOG" id="KOG0828">
    <property type="taxonomic scope" value="Eukaryota"/>
</dbReference>
<comment type="subunit">
    <text evidence="15">Component of the DSC E3 ubiquitin ligase complex composed of dscA, dscB, dscC and dscD.</text>
</comment>
<evidence type="ECO:0000313" key="24">
    <source>
        <dbReference type="EMBL" id="ETN44987.1"/>
    </source>
</evidence>
<comment type="catalytic activity">
    <reaction evidence="1">
        <text>S-ubiquitinyl-[E2 ubiquitin-conjugating enzyme]-L-cysteine + [acceptor protein]-L-lysine = [E2 ubiquitin-conjugating enzyme]-L-cysteine + N(6)-ubiquitinyl-[acceptor protein]-L-lysine.</text>
        <dbReference type="EC" id="2.3.2.27"/>
    </reaction>
</comment>
<evidence type="ECO:0000256" key="22">
    <source>
        <dbReference type="SAM" id="SignalP"/>
    </source>
</evidence>
<dbReference type="VEuPathDB" id="FungiDB:HMPREF1541_09863"/>
<dbReference type="PANTHER" id="PTHR22763">
    <property type="entry name" value="RING ZINC FINGER PROTEIN"/>
    <property type="match status" value="1"/>
</dbReference>
<evidence type="ECO:0000256" key="8">
    <source>
        <dbReference type="ARBA" id="ARBA00022729"/>
    </source>
</evidence>
<keyword evidence="11" id="KW-0862">Zinc</keyword>
<keyword evidence="5" id="KW-0808">Transferase</keyword>
<feature type="transmembrane region" description="Helical" evidence="21">
    <location>
        <begin position="560"/>
        <end position="579"/>
    </location>
</feature>
<keyword evidence="10" id="KW-0833">Ubl conjugation pathway</keyword>
<feature type="compositionally biased region" description="Pro residues" evidence="20">
    <location>
        <begin position="443"/>
        <end position="459"/>
    </location>
</feature>
<feature type="compositionally biased region" description="Polar residues" evidence="20">
    <location>
        <begin position="470"/>
        <end position="488"/>
    </location>
</feature>
<reference evidence="24 25" key="1">
    <citation type="submission" date="2013-03" db="EMBL/GenBank/DDBJ databases">
        <title>The Genome Sequence of Phialophora europaea CBS 101466.</title>
        <authorList>
            <consortium name="The Broad Institute Genomics Platform"/>
            <person name="Cuomo C."/>
            <person name="de Hoog S."/>
            <person name="Gorbushina A."/>
            <person name="Walker B."/>
            <person name="Young S.K."/>
            <person name="Zeng Q."/>
            <person name="Gargeya S."/>
            <person name="Fitzgerald M."/>
            <person name="Haas B."/>
            <person name="Abouelleil A."/>
            <person name="Allen A.W."/>
            <person name="Alvarado L."/>
            <person name="Arachchi H.M."/>
            <person name="Berlin A.M."/>
            <person name="Chapman S.B."/>
            <person name="Gainer-Dewar J."/>
            <person name="Goldberg J."/>
            <person name="Griggs A."/>
            <person name="Gujja S."/>
            <person name="Hansen M."/>
            <person name="Howarth C."/>
            <person name="Imamovic A."/>
            <person name="Ireland A."/>
            <person name="Larimer J."/>
            <person name="McCowan C."/>
            <person name="Murphy C."/>
            <person name="Pearson M."/>
            <person name="Poon T.W."/>
            <person name="Priest M."/>
            <person name="Roberts A."/>
            <person name="Saif S."/>
            <person name="Shea T."/>
            <person name="Sisk P."/>
            <person name="Sykes S."/>
            <person name="Wortman J."/>
            <person name="Nusbaum C."/>
            <person name="Birren B."/>
        </authorList>
    </citation>
    <scope>NUCLEOTIDE SEQUENCE [LARGE SCALE GENOMIC DNA]</scope>
    <source>
        <strain evidence="24 25">CBS 101466</strain>
    </source>
</reference>
<dbReference type="Pfam" id="PF11145">
    <property type="entry name" value="DUF2921"/>
    <property type="match status" value="2"/>
</dbReference>
<evidence type="ECO:0000256" key="5">
    <source>
        <dbReference type="ARBA" id="ARBA00022679"/>
    </source>
</evidence>
<dbReference type="OrthoDB" id="9984778at2759"/>
<dbReference type="GO" id="GO:0012505">
    <property type="term" value="C:endomembrane system"/>
    <property type="evidence" value="ECO:0007669"/>
    <property type="project" value="UniProtKB-SubCell"/>
</dbReference>
<evidence type="ECO:0000256" key="20">
    <source>
        <dbReference type="SAM" id="MobiDB-lite"/>
    </source>
</evidence>
<evidence type="ECO:0000256" key="19">
    <source>
        <dbReference type="PROSITE-ProRule" id="PRU00175"/>
    </source>
</evidence>
<dbReference type="GeneID" id="19977202"/>
<evidence type="ECO:0000256" key="17">
    <source>
        <dbReference type="ARBA" id="ARBA00077885"/>
    </source>
</evidence>
<feature type="region of interest" description="Disordered" evidence="20">
    <location>
        <begin position="430"/>
        <end position="494"/>
    </location>
</feature>
<dbReference type="InParanoid" id="W2S8I9"/>
<evidence type="ECO:0000256" key="13">
    <source>
        <dbReference type="ARBA" id="ARBA00023136"/>
    </source>
</evidence>
<accession>W2S8I9</accession>
<dbReference type="SUPFAM" id="SSF57850">
    <property type="entry name" value="RING/U-box"/>
    <property type="match status" value="1"/>
</dbReference>
<name>W2S8I9_CYPE1</name>
<dbReference type="SMART" id="SM00184">
    <property type="entry name" value="RING"/>
    <property type="match status" value="1"/>
</dbReference>
<dbReference type="InterPro" id="IPR013083">
    <property type="entry name" value="Znf_RING/FYVE/PHD"/>
</dbReference>
<evidence type="ECO:0000256" key="9">
    <source>
        <dbReference type="ARBA" id="ARBA00022771"/>
    </source>
</evidence>
<protein>
    <recommendedName>
        <fullName evidence="16">DSC E3 ubiquitin ligase complex subunit A</fullName>
        <ecNumber evidence="4">2.3.2.27</ecNumber>
    </recommendedName>
    <alternativeName>
        <fullName evidence="17">Defective for SREBP cleavage protein A</fullName>
    </alternativeName>
    <alternativeName>
        <fullName evidence="18">RING-type E3 ubiquitin transferase dscA</fullName>
    </alternativeName>
</protein>
<dbReference type="EC" id="2.3.2.27" evidence="4"/>
<keyword evidence="12 21" id="KW-1133">Transmembrane helix</keyword>
<dbReference type="FunFam" id="3.30.40.10:FF:000626">
    <property type="entry name" value="Transmembrane ubiquitin ligase 1"/>
    <property type="match status" value="1"/>
</dbReference>
<evidence type="ECO:0000256" key="11">
    <source>
        <dbReference type="ARBA" id="ARBA00022833"/>
    </source>
</evidence>
<dbReference type="EMBL" id="KB822713">
    <property type="protein sequence ID" value="ETN44987.1"/>
    <property type="molecule type" value="Genomic_DNA"/>
</dbReference>
<dbReference type="InterPro" id="IPR050731">
    <property type="entry name" value="HRD1_E3_ubiq-ligases"/>
</dbReference>
<evidence type="ECO:0000256" key="7">
    <source>
        <dbReference type="ARBA" id="ARBA00022723"/>
    </source>
</evidence>
<dbReference type="Pfam" id="PF13639">
    <property type="entry name" value="zf-RING_2"/>
    <property type="match status" value="1"/>
</dbReference>
<dbReference type="Gene3D" id="3.30.40.10">
    <property type="entry name" value="Zinc/RING finger domain, C3HC4 (zinc finger)"/>
    <property type="match status" value="1"/>
</dbReference>
<dbReference type="GO" id="GO:0061630">
    <property type="term" value="F:ubiquitin protein ligase activity"/>
    <property type="evidence" value="ECO:0007669"/>
    <property type="project" value="UniProtKB-EC"/>
</dbReference>
<evidence type="ECO:0000259" key="23">
    <source>
        <dbReference type="PROSITE" id="PS50089"/>
    </source>
</evidence>
<dbReference type="InterPro" id="IPR001841">
    <property type="entry name" value="Znf_RING"/>
</dbReference>
<dbReference type="PANTHER" id="PTHR22763:SF162">
    <property type="entry name" value="TRANSMEMBRANE E3 UBIQUITIN-PROTEIN LIGASE 1"/>
    <property type="match status" value="1"/>
</dbReference>
<dbReference type="Proteomes" id="UP000030752">
    <property type="component" value="Unassembled WGS sequence"/>
</dbReference>
<dbReference type="FunCoup" id="W2S8I9">
    <property type="interactions" value="45"/>
</dbReference>
<comment type="pathway">
    <text evidence="3">Protein modification; protein ubiquitination.</text>
</comment>
<keyword evidence="9 19" id="KW-0863">Zinc-finger</keyword>
<feature type="chain" id="PRO_5004824218" description="DSC E3 ubiquitin ligase complex subunit A" evidence="22">
    <location>
        <begin position="27"/>
        <end position="782"/>
    </location>
</feature>
<feature type="transmembrane region" description="Helical" evidence="21">
    <location>
        <begin position="533"/>
        <end position="554"/>
    </location>
</feature>
<feature type="signal peptide" evidence="22">
    <location>
        <begin position="1"/>
        <end position="26"/>
    </location>
</feature>
<feature type="transmembrane region" description="Helical" evidence="21">
    <location>
        <begin position="393"/>
        <end position="412"/>
    </location>
</feature>
<evidence type="ECO:0000256" key="21">
    <source>
        <dbReference type="SAM" id="Phobius"/>
    </source>
</evidence>
<keyword evidence="6 21" id="KW-0812">Transmembrane</keyword>
<evidence type="ECO:0000313" key="25">
    <source>
        <dbReference type="Proteomes" id="UP000030752"/>
    </source>
</evidence>
<dbReference type="GO" id="GO:0008270">
    <property type="term" value="F:zinc ion binding"/>
    <property type="evidence" value="ECO:0007669"/>
    <property type="project" value="UniProtKB-KW"/>
</dbReference>
<dbReference type="PROSITE" id="PS50089">
    <property type="entry name" value="ZF_RING_2"/>
    <property type="match status" value="1"/>
</dbReference>
<keyword evidence="13 21" id="KW-0472">Membrane</keyword>
<evidence type="ECO:0000256" key="14">
    <source>
        <dbReference type="ARBA" id="ARBA00056116"/>
    </source>
</evidence>
<dbReference type="GO" id="GO:0044695">
    <property type="term" value="C:Dsc E3 ubiquitin ligase complex"/>
    <property type="evidence" value="ECO:0007669"/>
    <property type="project" value="TreeGrafter"/>
</dbReference>
<feature type="transmembrane region" description="Helical" evidence="21">
    <location>
        <begin position="368"/>
        <end position="387"/>
    </location>
</feature>
<evidence type="ECO:0000256" key="18">
    <source>
        <dbReference type="ARBA" id="ARBA00082128"/>
    </source>
</evidence>
<dbReference type="AlphaFoldDB" id="W2S8I9"/>
<feature type="domain" description="RING-type" evidence="23">
    <location>
        <begin position="708"/>
        <end position="776"/>
    </location>
</feature>